<sequence>MQRGCERKSEAGWGNGFEAWLNSLHNLTHRFHLEKWFFNYFSAENFTQRKSHPKAGCLKHRVLVREKERVNTGPPFPLASKTINIVTREASLDVNIVPKVTSVFSLSSLLSYHRRRPQTMLFGEILYVNNGQFYRCDNFLPLQRNVYRPLRLTDVVNQICLEPPNARSLPRGCGKMGRTQRGEIAEPFSPASECLRPVEGCFICGYLATGISSDEASLRYLGDLIKYQILDQERKNMEPQKILKEDISGIGKGKKLENIHLAKQSVFAPQCISGALRFSGYCDH</sequence>
<reference evidence="1" key="1">
    <citation type="submission" date="2022-03" db="EMBL/GenBank/DDBJ databases">
        <title>Genomic analyses of argali, domestic sheep and their hybrids provide insights into chromosomal evolution, heterosis and genetic basis of agronomic traits.</title>
        <authorList>
            <person name="Li M."/>
        </authorList>
    </citation>
    <scope>NUCLEOTIDE SEQUENCE</scope>
    <source>
        <strain evidence="1">CAU-MHL-2022a</strain>
        <tissue evidence="1">Skin</tissue>
    </source>
</reference>
<gene>
    <name evidence="1" type="ORF">MG293_012164</name>
</gene>
<organism evidence="1 2">
    <name type="scientific">Ovis ammon polii</name>
    <dbReference type="NCBI Taxonomy" id="230172"/>
    <lineage>
        <taxon>Eukaryota</taxon>
        <taxon>Metazoa</taxon>
        <taxon>Chordata</taxon>
        <taxon>Craniata</taxon>
        <taxon>Vertebrata</taxon>
        <taxon>Euteleostomi</taxon>
        <taxon>Mammalia</taxon>
        <taxon>Eutheria</taxon>
        <taxon>Laurasiatheria</taxon>
        <taxon>Artiodactyla</taxon>
        <taxon>Ruminantia</taxon>
        <taxon>Pecora</taxon>
        <taxon>Bovidae</taxon>
        <taxon>Caprinae</taxon>
        <taxon>Ovis</taxon>
    </lineage>
</organism>
<comment type="caution">
    <text evidence="1">The sequence shown here is derived from an EMBL/GenBank/DDBJ whole genome shotgun (WGS) entry which is preliminary data.</text>
</comment>
<dbReference type="Proteomes" id="UP001214576">
    <property type="component" value="Unassembled WGS sequence"/>
</dbReference>
<name>A0AAD4U2H5_OVIAM</name>
<accession>A0AAD4U2H5</accession>
<evidence type="ECO:0000313" key="2">
    <source>
        <dbReference type="Proteomes" id="UP001214576"/>
    </source>
</evidence>
<dbReference type="AlphaFoldDB" id="A0AAD4U2H5"/>
<evidence type="ECO:0000313" key="1">
    <source>
        <dbReference type="EMBL" id="KAI4537301.1"/>
    </source>
</evidence>
<protein>
    <submittedName>
        <fullName evidence="1">Uncharacterized protein</fullName>
    </submittedName>
</protein>
<proteinExistence type="predicted"/>
<dbReference type="EMBL" id="JAKZEL010000014">
    <property type="protein sequence ID" value="KAI4537301.1"/>
    <property type="molecule type" value="Genomic_DNA"/>
</dbReference>
<keyword evidence="2" id="KW-1185">Reference proteome</keyword>